<dbReference type="Pfam" id="PF07992">
    <property type="entry name" value="Pyr_redox_2"/>
    <property type="match status" value="1"/>
</dbReference>
<dbReference type="InterPro" id="IPR041117">
    <property type="entry name" value="SoxA_A3"/>
</dbReference>
<feature type="domain" description="GCVT N-terminal" evidence="4">
    <location>
        <begin position="593"/>
        <end position="864"/>
    </location>
</feature>
<dbReference type="InterPro" id="IPR041854">
    <property type="entry name" value="BFD-like_2Fe2S-bd_dom_sf"/>
</dbReference>
<dbReference type="InterPro" id="IPR042204">
    <property type="entry name" value="2Fe-2S-bd_N"/>
</dbReference>
<protein>
    <submittedName>
        <fullName evidence="8">Sarcosine oxidase, alpha subunit family</fullName>
    </submittedName>
</protein>
<dbReference type="Pfam" id="PF13510">
    <property type="entry name" value="Fer2_4"/>
    <property type="match status" value="1"/>
</dbReference>
<feature type="domain" description="SoxA A3" evidence="7">
    <location>
        <begin position="495"/>
        <end position="578"/>
    </location>
</feature>
<dbReference type="InterPro" id="IPR006222">
    <property type="entry name" value="GCVT_N"/>
</dbReference>
<dbReference type="SUPFAM" id="SSF103025">
    <property type="entry name" value="Folate-binding domain"/>
    <property type="match status" value="1"/>
</dbReference>
<evidence type="ECO:0000259" key="4">
    <source>
        <dbReference type="Pfam" id="PF01571"/>
    </source>
</evidence>
<evidence type="ECO:0000313" key="8">
    <source>
        <dbReference type="EMBL" id="ADE16513.1"/>
    </source>
</evidence>
<dbReference type="Gene3D" id="1.10.10.1100">
    <property type="entry name" value="BFD-like [2Fe-2S]-binding domain"/>
    <property type="match status" value="1"/>
</dbReference>
<evidence type="ECO:0000256" key="3">
    <source>
        <dbReference type="ARBA" id="ARBA00023002"/>
    </source>
</evidence>
<comment type="similarity">
    <text evidence="1">Belongs to the GcvT family.</text>
</comment>
<dbReference type="GO" id="GO:0046653">
    <property type="term" value="P:tetrahydrofolate metabolic process"/>
    <property type="evidence" value="ECO:0007669"/>
    <property type="project" value="InterPro"/>
</dbReference>
<dbReference type="eggNOG" id="COG0446">
    <property type="taxonomic scope" value="Bacteria"/>
</dbReference>
<reference evidence="9" key="1">
    <citation type="submission" date="2010-04" db="EMBL/GenBank/DDBJ databases">
        <title>Complete genome sequence of Nitrosococcus halophilus Nc4, a salt-adapted, aerobic obligate ammonia-oxidizing sulfur purple bacterium.</title>
        <authorList>
            <consortium name="US DOE Joint Genome Institute"/>
            <person name="Campbell M.A."/>
            <person name="Malfatti S.A."/>
            <person name="Chain P.S.G."/>
            <person name="Heidelberg J.F."/>
            <person name="Ward B.B."/>
            <person name="Klotz M.G."/>
        </authorList>
    </citation>
    <scope>NUCLEOTIDE SEQUENCE [LARGE SCALE GENOMIC DNA]</scope>
    <source>
        <strain evidence="9">Nc4</strain>
    </source>
</reference>
<dbReference type="PRINTS" id="PR00368">
    <property type="entry name" value="FADPNR"/>
</dbReference>
<name>D5C1G1_NITHN</name>
<dbReference type="RefSeq" id="WP_013034362.1">
    <property type="nucleotide sequence ID" value="NC_013960.1"/>
</dbReference>
<dbReference type="PRINTS" id="PR00469">
    <property type="entry name" value="PNDRDTASEII"/>
</dbReference>
<dbReference type="PANTHER" id="PTHR43757:SF2">
    <property type="entry name" value="AMINOMETHYLTRANSFERASE, MITOCHONDRIAL"/>
    <property type="match status" value="1"/>
</dbReference>
<dbReference type="Pfam" id="PF08669">
    <property type="entry name" value="GCV_T_C"/>
    <property type="match status" value="1"/>
</dbReference>
<dbReference type="InterPro" id="IPR027266">
    <property type="entry name" value="TrmE/GcvT-like"/>
</dbReference>
<dbReference type="Proteomes" id="UP000001844">
    <property type="component" value="Chromosome"/>
</dbReference>
<dbReference type="Pfam" id="PF01571">
    <property type="entry name" value="GCV_T"/>
    <property type="match status" value="1"/>
</dbReference>
<dbReference type="KEGG" id="nhl:Nhal_3489"/>
<dbReference type="InterPro" id="IPR013977">
    <property type="entry name" value="GcvT_C"/>
</dbReference>
<dbReference type="Gene3D" id="3.30.1360.120">
    <property type="entry name" value="Probable tRNA modification gtpase trme, domain 1"/>
    <property type="match status" value="1"/>
</dbReference>
<dbReference type="OrthoDB" id="5287468at2"/>
<evidence type="ECO:0000256" key="1">
    <source>
        <dbReference type="ARBA" id="ARBA00008609"/>
    </source>
</evidence>
<dbReference type="InterPro" id="IPR036188">
    <property type="entry name" value="FAD/NAD-bd_sf"/>
</dbReference>
<dbReference type="GO" id="GO:0008483">
    <property type="term" value="F:transaminase activity"/>
    <property type="evidence" value="ECO:0007669"/>
    <property type="project" value="UniProtKB-KW"/>
</dbReference>
<dbReference type="GO" id="GO:0008115">
    <property type="term" value="F:sarcosine oxidase activity"/>
    <property type="evidence" value="ECO:0007669"/>
    <property type="project" value="InterPro"/>
</dbReference>
<keyword evidence="9" id="KW-1185">Reference proteome</keyword>
<keyword evidence="2" id="KW-0808">Transferase</keyword>
<evidence type="ECO:0000313" key="9">
    <source>
        <dbReference type="Proteomes" id="UP000001844"/>
    </source>
</evidence>
<dbReference type="NCBIfam" id="TIGR01372">
    <property type="entry name" value="soxA"/>
    <property type="match status" value="1"/>
</dbReference>
<evidence type="ECO:0000259" key="7">
    <source>
        <dbReference type="Pfam" id="PF17806"/>
    </source>
</evidence>
<dbReference type="AlphaFoldDB" id="D5C1G1"/>
<sequence length="979" mass="107358">MRQPFRLPKGGLVDRSQRLTFSFNGKRLEGYAGDTLASALLANGIHLVGRSFKYHRPRGIFTAGVEEPNALVQVGSGAYAEPNLRATEVLLSHGLEAYSQNCWPSLHFDLGAVAQWLAPILTAGFYYKTFMGPGRRAWPFYEYFIRHAAGLGKAPEAPDPDDYDKRHLHCDVLVIGTGPAGLAAALTAASTGARVVVAEENPLLGGSLLDREESREWVGEIMEQLVTLPDVFLLRQTTVFGHYRQGRFAAFQRLENQKVRQRLWQIQAKQAILATGAMERPLVFPNNDRPGVMLASAARRYLHRYGVQPGRDAVLFTNNDSAYAAAQDLMDAGIAVKMIVDLRPQPPAVPVPKEIEVLTGAKVFNVKGRRHMTEVEVETNGLRRRLDCDLLCISGGWSPTLHLFAHSPGQTRYEASLGAWVPDSAQEGLQVAGAASGVFGLEACWRQGLEAGFKAVQAVGFPSPKKPEIIPPQGVTEEWSVTVPDISPIIPGKKGPRFVDLQNDVKVEDIELALGEGYRSIEQVKRYTTLGMGTDQGRTANINGARLAAEVLSRPLSTVGTTTFRPPWTPVTLGAVAGRKSETPIAPLRRSPIHPWHEKNGAVFMPSGLWWRPHYYRIQGVELVEAATREARNVRHNVGIADVSTLGKIDIQGADASEFLNRVYINHWSKLAVGKARYGVMLREDGYVFDDGTTARLAENHYLMSTTTTNASAVQSHLEFYQQMIWPDLDVKITSVTDHWAVVALAGPNSRAVLEGLFERRDVGNQALPFLGVMETELHGVQARIARLSFSGERAYEIAVPADYGLALWEALLEVGKPLAILPYGLEAMDYLRIEKGHLVVGADIDGRVSPYDLGLGGLCSQNKDFIGRRSLEKPAFHGKERLKLAGFVSTDGKTMITAGAQLLAEPFKKDTPQKSLGRITSRAYSPVREVPIALGLIAGGMEAYDRPVYAVSPVTGEQAEVMVTSPHFYDPKGERMKG</sequence>
<evidence type="ECO:0000259" key="6">
    <source>
        <dbReference type="Pfam" id="PF08669"/>
    </source>
</evidence>
<dbReference type="InterPro" id="IPR028896">
    <property type="entry name" value="GcvT/YgfZ/DmdA"/>
</dbReference>
<dbReference type="STRING" id="472759.Nhal_3489"/>
<dbReference type="Pfam" id="PF17806">
    <property type="entry name" value="SO_alpha_A3"/>
    <property type="match status" value="1"/>
</dbReference>
<dbReference type="eggNOG" id="COG0404">
    <property type="taxonomic scope" value="Bacteria"/>
</dbReference>
<proteinExistence type="inferred from homology"/>
<evidence type="ECO:0000259" key="5">
    <source>
        <dbReference type="Pfam" id="PF07992"/>
    </source>
</evidence>
<keyword evidence="2" id="KW-0032">Aminotransferase</keyword>
<dbReference type="SUPFAM" id="SSF51905">
    <property type="entry name" value="FAD/NAD(P)-binding domain"/>
    <property type="match status" value="1"/>
</dbReference>
<keyword evidence="3" id="KW-0560">Oxidoreductase</keyword>
<dbReference type="Gene3D" id="3.10.20.440">
    <property type="entry name" value="2Fe-2S iron-sulphur cluster binding domain, sarcosine oxidase, alpha subunit, N-terminal domain"/>
    <property type="match status" value="1"/>
</dbReference>
<evidence type="ECO:0000256" key="2">
    <source>
        <dbReference type="ARBA" id="ARBA00022576"/>
    </source>
</evidence>
<dbReference type="InterPro" id="IPR029043">
    <property type="entry name" value="GcvT/YgfZ_C"/>
</dbReference>
<dbReference type="HOGENOM" id="CLU_011963_0_0_6"/>
<feature type="domain" description="Aminomethyltransferase C-terminal" evidence="6">
    <location>
        <begin position="884"/>
        <end position="971"/>
    </location>
</feature>
<dbReference type="SUPFAM" id="SSF101790">
    <property type="entry name" value="Aminomethyltransferase beta-barrel domain"/>
    <property type="match status" value="1"/>
</dbReference>
<accession>D5C1G1</accession>
<dbReference type="Gene3D" id="3.50.50.60">
    <property type="entry name" value="FAD/NAD(P)-binding domain"/>
    <property type="match status" value="1"/>
</dbReference>
<dbReference type="InterPro" id="IPR006277">
    <property type="entry name" value="Sarcosine_oxidase_asu"/>
</dbReference>
<dbReference type="InterPro" id="IPR023753">
    <property type="entry name" value="FAD/NAD-binding_dom"/>
</dbReference>
<gene>
    <name evidence="8" type="ordered locus">Nhal_3489</name>
</gene>
<dbReference type="EMBL" id="CP001798">
    <property type="protein sequence ID" value="ADE16513.1"/>
    <property type="molecule type" value="Genomic_DNA"/>
</dbReference>
<organism evidence="8 9">
    <name type="scientific">Nitrosococcus halophilus (strain Nc4)</name>
    <dbReference type="NCBI Taxonomy" id="472759"/>
    <lineage>
        <taxon>Bacteria</taxon>
        <taxon>Pseudomonadati</taxon>
        <taxon>Pseudomonadota</taxon>
        <taxon>Gammaproteobacteria</taxon>
        <taxon>Chromatiales</taxon>
        <taxon>Chromatiaceae</taxon>
        <taxon>Nitrosococcus</taxon>
    </lineage>
</organism>
<feature type="domain" description="FAD/NAD(P)-binding" evidence="5">
    <location>
        <begin position="171"/>
        <end position="287"/>
    </location>
</feature>
<dbReference type="PANTHER" id="PTHR43757">
    <property type="entry name" value="AMINOMETHYLTRANSFERASE"/>
    <property type="match status" value="1"/>
</dbReference>
<dbReference type="PIRSF" id="PIRSF037980">
    <property type="entry name" value="SoxA"/>
    <property type="match status" value="1"/>
</dbReference>